<sequence>MACLALLSTAQAASGRALLGKKGPAPSPSPIPANARKGMGWVGDQFTIARTTKCDSTFYHSSLTLNITRPDRWSFCFDIATMPANGKYACHAAPTAGQVDIVQVLSTAACSSSVNSVTVDGKAWEDFSFGKTTNILSINKLASAPLPAGGQLSKHTVCIALDATATACNSINEFCAPTYGPNPNVCGVLVSDAVSKSTGESSCCPVYRASFGDVPVQASYTFRVSARFTGTGMNCALLQKNENISAQFTQAILTAYGKALSMQPSQFEALLTSCSKRTFAGVIKMTGLTDPDAVLKSSAVYLKTVGKTLGFERVKAVPYVPSPPASPRPKSPKPAPSPTPKPASPSPSPKSQGFNETNVPTPSPVAGPSPSPAASPAPVPTPSPVAGPSPAPTPVPSPTANGPSPVFGPSPTPSPAAGPSPAPTPSPAVYPIVPQANTPPSPVPSYGGAPSPSQQQSPAPSYGGAPQQG</sequence>
<feature type="domain" description="Pherophorin" evidence="2">
    <location>
        <begin position="53"/>
        <end position="205"/>
    </location>
</feature>
<dbReference type="RefSeq" id="XP_042919588.1">
    <property type="nucleotide sequence ID" value="XM_043067583.1"/>
</dbReference>
<organism evidence="3 4">
    <name type="scientific">Chlamydomonas reinhardtii</name>
    <name type="common">Chlamydomonas smithii</name>
    <dbReference type="NCBI Taxonomy" id="3055"/>
    <lineage>
        <taxon>Eukaryota</taxon>
        <taxon>Viridiplantae</taxon>
        <taxon>Chlorophyta</taxon>
        <taxon>core chlorophytes</taxon>
        <taxon>Chlorophyceae</taxon>
        <taxon>CS clade</taxon>
        <taxon>Chlamydomonadales</taxon>
        <taxon>Chlamydomonadaceae</taxon>
        <taxon>Chlamydomonas</taxon>
    </lineage>
</organism>
<dbReference type="InParanoid" id="A0A2K3D874"/>
<feature type="compositionally biased region" description="Pro residues" evidence="1">
    <location>
        <begin position="361"/>
        <end position="397"/>
    </location>
</feature>
<dbReference type="OMA" id="SINEFCA"/>
<dbReference type="GeneID" id="5725054"/>
<evidence type="ECO:0000313" key="3">
    <source>
        <dbReference type="EMBL" id="PNW76725.1"/>
    </source>
</evidence>
<dbReference type="Proteomes" id="UP000006906">
    <property type="component" value="Chromosome 11"/>
</dbReference>
<feature type="compositionally biased region" description="Pro residues" evidence="1">
    <location>
        <begin position="320"/>
        <end position="348"/>
    </location>
</feature>
<evidence type="ECO:0000256" key="1">
    <source>
        <dbReference type="SAM" id="MobiDB-lite"/>
    </source>
</evidence>
<gene>
    <name evidence="3" type="ORF">CHLRE_11g468800v5</name>
</gene>
<dbReference type="KEGG" id="cre:CHLRE_11g468800v5"/>
<reference evidence="3 4" key="1">
    <citation type="journal article" date="2007" name="Science">
        <title>The Chlamydomonas genome reveals the evolution of key animal and plant functions.</title>
        <authorList>
            <person name="Merchant S.S."/>
            <person name="Prochnik S.E."/>
            <person name="Vallon O."/>
            <person name="Harris E.H."/>
            <person name="Karpowicz S.J."/>
            <person name="Witman G.B."/>
            <person name="Terry A."/>
            <person name="Salamov A."/>
            <person name="Fritz-Laylin L.K."/>
            <person name="Marechal-Drouard L."/>
            <person name="Marshall W.F."/>
            <person name="Qu L.H."/>
            <person name="Nelson D.R."/>
            <person name="Sanderfoot A.A."/>
            <person name="Spalding M.H."/>
            <person name="Kapitonov V.V."/>
            <person name="Ren Q."/>
            <person name="Ferris P."/>
            <person name="Lindquist E."/>
            <person name="Shapiro H."/>
            <person name="Lucas S.M."/>
            <person name="Grimwood J."/>
            <person name="Schmutz J."/>
            <person name="Cardol P."/>
            <person name="Cerutti H."/>
            <person name="Chanfreau G."/>
            <person name="Chen C.L."/>
            <person name="Cognat V."/>
            <person name="Croft M.T."/>
            <person name="Dent R."/>
            <person name="Dutcher S."/>
            <person name="Fernandez E."/>
            <person name="Fukuzawa H."/>
            <person name="Gonzalez-Ballester D."/>
            <person name="Gonzalez-Halphen D."/>
            <person name="Hallmann A."/>
            <person name="Hanikenne M."/>
            <person name="Hippler M."/>
            <person name="Inwood W."/>
            <person name="Jabbari K."/>
            <person name="Kalanon M."/>
            <person name="Kuras R."/>
            <person name="Lefebvre P.A."/>
            <person name="Lemaire S.D."/>
            <person name="Lobanov A.V."/>
            <person name="Lohr M."/>
            <person name="Manuell A."/>
            <person name="Meier I."/>
            <person name="Mets L."/>
            <person name="Mittag M."/>
            <person name="Mittelmeier T."/>
            <person name="Moroney J.V."/>
            <person name="Moseley J."/>
            <person name="Napoli C."/>
            <person name="Nedelcu A.M."/>
            <person name="Niyogi K."/>
            <person name="Novoselov S.V."/>
            <person name="Paulsen I.T."/>
            <person name="Pazour G."/>
            <person name="Purton S."/>
            <person name="Ral J.P."/>
            <person name="Riano-Pachon D.M."/>
            <person name="Riekhof W."/>
            <person name="Rymarquis L."/>
            <person name="Schroda M."/>
            <person name="Stern D."/>
            <person name="Umen J."/>
            <person name="Willows R."/>
            <person name="Wilson N."/>
            <person name="Zimmer S.L."/>
            <person name="Allmer J."/>
            <person name="Balk J."/>
            <person name="Bisova K."/>
            <person name="Chen C.J."/>
            <person name="Elias M."/>
            <person name="Gendler K."/>
            <person name="Hauser C."/>
            <person name="Lamb M.R."/>
            <person name="Ledford H."/>
            <person name="Long J.C."/>
            <person name="Minagawa J."/>
            <person name="Page M.D."/>
            <person name="Pan J."/>
            <person name="Pootakham W."/>
            <person name="Roje S."/>
            <person name="Rose A."/>
            <person name="Stahlberg E."/>
            <person name="Terauchi A.M."/>
            <person name="Yang P."/>
            <person name="Ball S."/>
            <person name="Bowler C."/>
            <person name="Dieckmann C.L."/>
            <person name="Gladyshev V.N."/>
            <person name="Green P."/>
            <person name="Jorgensen R."/>
            <person name="Mayfield S."/>
            <person name="Mueller-Roeber B."/>
            <person name="Rajamani S."/>
            <person name="Sayre R.T."/>
            <person name="Brokstein P."/>
            <person name="Dubchak I."/>
            <person name="Goodstein D."/>
            <person name="Hornick L."/>
            <person name="Huang Y.W."/>
            <person name="Jhaveri J."/>
            <person name="Luo Y."/>
            <person name="Martinez D."/>
            <person name="Ngau W.C."/>
            <person name="Otillar B."/>
            <person name="Poliakov A."/>
            <person name="Porter A."/>
            <person name="Szajkowski L."/>
            <person name="Werner G."/>
            <person name="Zhou K."/>
            <person name="Grigoriev I.V."/>
            <person name="Rokhsar D.S."/>
            <person name="Grossman A.R."/>
        </authorList>
    </citation>
    <scope>NUCLEOTIDE SEQUENCE [LARGE SCALE GENOMIC DNA]</scope>
    <source>
        <strain evidence="4">CC-503</strain>
    </source>
</reference>
<keyword evidence="4" id="KW-1185">Reference proteome</keyword>
<dbReference type="PaxDb" id="3055-EDO98610"/>
<dbReference type="EMBL" id="CM008972">
    <property type="protein sequence ID" value="PNW76725.1"/>
    <property type="molecule type" value="Genomic_DNA"/>
</dbReference>
<dbReference type="Pfam" id="PF12499">
    <property type="entry name" value="DUF3707"/>
    <property type="match status" value="1"/>
</dbReference>
<feature type="region of interest" description="Disordered" evidence="1">
    <location>
        <begin position="318"/>
        <end position="469"/>
    </location>
</feature>
<dbReference type="InterPro" id="IPR024616">
    <property type="entry name" value="Pherophorin"/>
</dbReference>
<accession>A0A2K3D874</accession>
<protein>
    <recommendedName>
        <fullName evidence="2">Pherophorin domain-containing protein</fullName>
    </recommendedName>
</protein>
<evidence type="ECO:0000313" key="4">
    <source>
        <dbReference type="Proteomes" id="UP000006906"/>
    </source>
</evidence>
<name>A0A2K3D874_CHLRE</name>
<feature type="compositionally biased region" description="Pro residues" evidence="1">
    <location>
        <begin position="406"/>
        <end position="428"/>
    </location>
</feature>
<dbReference type="STRING" id="3055.A0A2K3D874"/>
<feature type="compositionally biased region" description="Low complexity" evidence="1">
    <location>
        <begin position="444"/>
        <end position="469"/>
    </location>
</feature>
<proteinExistence type="predicted"/>
<dbReference type="Gramene" id="PNW76725">
    <property type="protein sequence ID" value="PNW76725"/>
    <property type="gene ID" value="CHLRE_11g468800v5"/>
</dbReference>
<dbReference type="OrthoDB" id="539450at2759"/>
<dbReference type="AlphaFoldDB" id="A0A2K3D874"/>
<evidence type="ECO:0000259" key="2">
    <source>
        <dbReference type="Pfam" id="PF12499"/>
    </source>
</evidence>